<dbReference type="PANTHER" id="PTHR16026">
    <property type="entry name" value="CARTILAGE ACIDIC PROTEIN 1"/>
    <property type="match status" value="1"/>
</dbReference>
<sequence length="1079" mass="119750">MEHTGIDFSNTVQDTPDFNIFTYRNFYNGGGVAIGDINNDGLSDVFFTANSGSNKLYLNKGNWQFEDISEKAGFTTKKKWSTGVVMADVNNDGWLDIYVCNAGYQKGVGQEDELFINNHQLGFADSAAAYGLTDNDYTTHASFFDYDLDGDLDLYLLNNSFIPVNTLNYANNRDLRAKDWPVADFLKGGGDRLMRNDNGKFTDVSKEAGIYGSLIGFGLGVTVGDVNNDHYPDIYVSNDFFERDYLYINQQNGTFKEELEQSIQHISLSSMGADMGDINNDGYPDIFTTDMLPDNDYRLKTTASFETIDVNRLTIKKGFYHQYMQNALQVNNKDGRFLETAHYSGVAASDWSWGALIFDADNDGLSDIYVCNGIYRDITDQDFIDFFANEIVRKMALTGKKEQIDEIIAKMPSRPILNKAFKNLGQLRFEDAGTSWGITQPSFSNGAAYGDLDNDGDLDMVVSNVNEKAFIYRNNSRETTGNHYIGISLKGRGANTFAVGSTVKVYQGDQVMSREIIPGRGFQSSIDYKAIIGLGKKSVDSMIIIWPDRTYTRYDRPASDSLYTIQQPDNGKISMQPALPTVQPLLERVASTFDKHQEDDYVDFYYERNVPMMLSREGPKAALGDVNGDGLQDVYICGPSGTAGQLYLQTANDFVKKPEQIFNQFANFEDVTALFFDADKDGDLDLFVGTGGNNHPAGSREMQNRLYFNDGQGNFDINTSALPANKDNTAVVLAHDFDGDGDIDLFVGSRSIPGNYGTSPESYLLLNDGHGKFTDIAKTKNPDIARIGLVTGAVLANITGDQKPELVIAGEWMTPRIFSWQGDHFTEIKTSLGQLYGCWQTMAAADIDNDGDQDLILGNMGENFYLRPSEKAPQKIWINDYDGNGITDKIMTRSDNGRDVTVFMKRDLTDQLPSVKKLTLKHEDFAQKTIQDLFAADLLDKSLVKTINYAPSCIAVNEGNGKFTIKKLPLETQLSCINSILCTDVNKDGFTDLVMGGNCFGFLPQFARMDASFGHVLLNNGKGDFAALSNKRAGLELTGVIRDIKELPAKNGRLLLVLQNDEFPVLFRLKGVKSANTMP</sequence>
<evidence type="ECO:0000259" key="2">
    <source>
        <dbReference type="Pfam" id="PF07593"/>
    </source>
</evidence>
<dbReference type="AlphaFoldDB" id="A0A3B7MVD0"/>
<dbReference type="KEGG" id="pseg:D3H65_24635"/>
<keyword evidence="4" id="KW-1185">Reference proteome</keyword>
<dbReference type="EMBL" id="CP032157">
    <property type="protein sequence ID" value="AXY76976.1"/>
    <property type="molecule type" value="Genomic_DNA"/>
</dbReference>
<dbReference type="Gene3D" id="2.130.10.130">
    <property type="entry name" value="Integrin alpha, N-terminal"/>
    <property type="match status" value="3"/>
</dbReference>
<evidence type="ECO:0000313" key="4">
    <source>
        <dbReference type="Proteomes" id="UP000263900"/>
    </source>
</evidence>
<keyword evidence="1" id="KW-0732">Signal</keyword>
<protein>
    <submittedName>
        <fullName evidence="3">CRTAC1 family protein</fullName>
    </submittedName>
</protein>
<dbReference type="SUPFAM" id="SSF69318">
    <property type="entry name" value="Integrin alpha N-terminal domain"/>
    <property type="match status" value="3"/>
</dbReference>
<proteinExistence type="predicted"/>
<reference evidence="3 4" key="1">
    <citation type="submission" date="2018-09" db="EMBL/GenBank/DDBJ databases">
        <title>Genome sequencing of strain 6GH32-13.</title>
        <authorList>
            <person name="Weon H.-Y."/>
            <person name="Heo J."/>
            <person name="Kwon S.-W."/>
        </authorList>
    </citation>
    <scope>NUCLEOTIDE SEQUENCE [LARGE SCALE GENOMIC DNA]</scope>
    <source>
        <strain evidence="3 4">5GH32-13</strain>
    </source>
</reference>
<dbReference type="InterPro" id="IPR013517">
    <property type="entry name" value="FG-GAP"/>
</dbReference>
<evidence type="ECO:0000313" key="3">
    <source>
        <dbReference type="EMBL" id="AXY76976.1"/>
    </source>
</evidence>
<dbReference type="PANTHER" id="PTHR16026:SF0">
    <property type="entry name" value="CARTILAGE ACIDIC PROTEIN 1"/>
    <property type="match status" value="1"/>
</dbReference>
<gene>
    <name evidence="3" type="ORF">D3H65_24635</name>
</gene>
<dbReference type="Proteomes" id="UP000263900">
    <property type="component" value="Chromosome"/>
</dbReference>
<accession>A0A3B7MVD0</accession>
<dbReference type="InterPro" id="IPR028994">
    <property type="entry name" value="Integrin_alpha_N"/>
</dbReference>
<dbReference type="InterPro" id="IPR027039">
    <property type="entry name" value="Crtac1"/>
</dbReference>
<evidence type="ECO:0000256" key="1">
    <source>
        <dbReference type="ARBA" id="ARBA00022729"/>
    </source>
</evidence>
<dbReference type="Pfam" id="PF13517">
    <property type="entry name" value="FG-GAP_3"/>
    <property type="match status" value="4"/>
</dbReference>
<feature type="domain" description="ASPIC/UnbV" evidence="2">
    <location>
        <begin position="498"/>
        <end position="564"/>
    </location>
</feature>
<organism evidence="3 4">
    <name type="scientific">Paraflavitalea soli</name>
    <dbReference type="NCBI Taxonomy" id="2315862"/>
    <lineage>
        <taxon>Bacteria</taxon>
        <taxon>Pseudomonadati</taxon>
        <taxon>Bacteroidota</taxon>
        <taxon>Chitinophagia</taxon>
        <taxon>Chitinophagales</taxon>
        <taxon>Chitinophagaceae</taxon>
        <taxon>Paraflavitalea</taxon>
    </lineage>
</organism>
<name>A0A3B7MVD0_9BACT</name>
<dbReference type="OrthoDB" id="600363at2"/>
<dbReference type="Pfam" id="PF07593">
    <property type="entry name" value="UnbV_ASPIC"/>
    <property type="match status" value="1"/>
</dbReference>
<dbReference type="InterPro" id="IPR011519">
    <property type="entry name" value="UnbV_ASPIC"/>
</dbReference>